<evidence type="ECO:0000313" key="2">
    <source>
        <dbReference type="EMBL" id="CAB4135352.1"/>
    </source>
</evidence>
<sequence length="194" mass="21310">MTTYPVLPIIMPTDLTGQKNGYVSTAVLRTIQKPSGQLEQHAATAWNCLQLAAYFAGLTLNQSGAYRSYSQQLALFNARYSTTDMGRVPQVTRIWQGKKYYLKPGMSPCSTPGNSDHGWGLAIDAANCTMGSPLLAWLLGDGFVTCEALKYGFTWAVSDPKNPNFEPWHLQYVPGDTYTQATLDACKVFPNLIA</sequence>
<dbReference type="SUPFAM" id="SSF55166">
    <property type="entry name" value="Hedgehog/DD-peptidase"/>
    <property type="match status" value="1"/>
</dbReference>
<evidence type="ECO:0000313" key="8">
    <source>
        <dbReference type="EMBL" id="CAB5225907.1"/>
    </source>
</evidence>
<keyword evidence="2" id="KW-0378">Hydrolase</keyword>
<evidence type="ECO:0000259" key="1">
    <source>
        <dbReference type="Pfam" id="PF02557"/>
    </source>
</evidence>
<dbReference type="EMBL" id="LR796985">
    <property type="protein sequence ID" value="CAB4180191.1"/>
    <property type="molecule type" value="Genomic_DNA"/>
</dbReference>
<dbReference type="PANTHER" id="PTHR34385">
    <property type="entry name" value="D-ALANYL-D-ALANINE CARBOXYPEPTIDASE"/>
    <property type="match status" value="1"/>
</dbReference>
<dbReference type="InterPro" id="IPR009045">
    <property type="entry name" value="Zn_M74/Hedgehog-like"/>
</dbReference>
<dbReference type="InterPro" id="IPR052179">
    <property type="entry name" value="DD-CPase-like"/>
</dbReference>
<dbReference type="EMBL" id="LR796298">
    <property type="protein sequence ID" value="CAB4135352.1"/>
    <property type="molecule type" value="Genomic_DNA"/>
</dbReference>
<evidence type="ECO:0000313" key="3">
    <source>
        <dbReference type="EMBL" id="CAB4149490.1"/>
    </source>
</evidence>
<keyword evidence="2" id="KW-0121">Carboxypeptidase</keyword>
<name>A0A6J5LNS7_9CAUD</name>
<dbReference type="EMBL" id="LR797218">
    <property type="protein sequence ID" value="CAB4194919.1"/>
    <property type="molecule type" value="Genomic_DNA"/>
</dbReference>
<evidence type="ECO:0000313" key="6">
    <source>
        <dbReference type="EMBL" id="CAB4194919.1"/>
    </source>
</evidence>
<proteinExistence type="predicted"/>
<evidence type="ECO:0000313" key="5">
    <source>
        <dbReference type="EMBL" id="CAB4180191.1"/>
    </source>
</evidence>
<accession>A0A6J5LNS7</accession>
<gene>
    <name evidence="5" type="ORF">UFOVP1055_11</name>
    <name evidence="6" type="ORF">UFOVP1270_11</name>
    <name evidence="7" type="ORF">UFOVP1397_11</name>
    <name evidence="8" type="ORF">UFOVP1506_12</name>
    <name evidence="2" type="ORF">UFOVP292_12</name>
    <name evidence="3" type="ORF">UFOVP559_16</name>
    <name evidence="4" type="ORF">UFOVP880_11</name>
</gene>
<dbReference type="EMBL" id="LR796820">
    <property type="protein sequence ID" value="CAB4168325.1"/>
    <property type="molecule type" value="Genomic_DNA"/>
</dbReference>
<dbReference type="Pfam" id="PF02557">
    <property type="entry name" value="VanY"/>
    <property type="match status" value="1"/>
</dbReference>
<organism evidence="2">
    <name type="scientific">uncultured Caudovirales phage</name>
    <dbReference type="NCBI Taxonomy" id="2100421"/>
    <lineage>
        <taxon>Viruses</taxon>
        <taxon>Duplodnaviria</taxon>
        <taxon>Heunggongvirae</taxon>
        <taxon>Uroviricota</taxon>
        <taxon>Caudoviricetes</taxon>
        <taxon>Peduoviridae</taxon>
        <taxon>Maltschvirus</taxon>
        <taxon>Maltschvirus maltsch</taxon>
    </lineage>
</organism>
<dbReference type="InterPro" id="IPR003709">
    <property type="entry name" value="VanY-like_core_dom"/>
</dbReference>
<keyword evidence="2" id="KW-0645">Protease</keyword>
<protein>
    <submittedName>
        <fullName evidence="2">VanY D-alanyl-D-alanine carboxypeptidase</fullName>
    </submittedName>
</protein>
<dbReference type="EMBL" id="LR797333">
    <property type="protein sequence ID" value="CAB4203783.1"/>
    <property type="molecule type" value="Genomic_DNA"/>
</dbReference>
<dbReference type="GO" id="GO:0006508">
    <property type="term" value="P:proteolysis"/>
    <property type="evidence" value="ECO:0007669"/>
    <property type="project" value="InterPro"/>
</dbReference>
<dbReference type="Gene3D" id="3.30.1380.10">
    <property type="match status" value="1"/>
</dbReference>
<dbReference type="EMBL" id="LR796518">
    <property type="protein sequence ID" value="CAB4149490.1"/>
    <property type="molecule type" value="Genomic_DNA"/>
</dbReference>
<dbReference type="GO" id="GO:0004180">
    <property type="term" value="F:carboxypeptidase activity"/>
    <property type="evidence" value="ECO:0007669"/>
    <property type="project" value="UniProtKB-KW"/>
</dbReference>
<dbReference type="EMBL" id="LR798351">
    <property type="protein sequence ID" value="CAB5225907.1"/>
    <property type="molecule type" value="Genomic_DNA"/>
</dbReference>
<feature type="domain" description="D-alanyl-D-alanine carboxypeptidase-like core" evidence="1">
    <location>
        <begin position="37"/>
        <end position="174"/>
    </location>
</feature>
<evidence type="ECO:0000313" key="7">
    <source>
        <dbReference type="EMBL" id="CAB4203783.1"/>
    </source>
</evidence>
<evidence type="ECO:0000313" key="4">
    <source>
        <dbReference type="EMBL" id="CAB4168325.1"/>
    </source>
</evidence>
<reference evidence="2" key="1">
    <citation type="submission" date="2020-04" db="EMBL/GenBank/DDBJ databases">
        <authorList>
            <person name="Chiriac C."/>
            <person name="Salcher M."/>
            <person name="Ghai R."/>
            <person name="Kavagutti S V."/>
        </authorList>
    </citation>
    <scope>NUCLEOTIDE SEQUENCE</scope>
</reference>
<dbReference type="PANTHER" id="PTHR34385:SF1">
    <property type="entry name" value="PEPTIDOGLYCAN L-ALANYL-D-GLUTAMATE ENDOPEPTIDASE CWLK"/>
    <property type="match status" value="1"/>
</dbReference>